<dbReference type="EMBL" id="JAHLFJ010000030">
    <property type="protein sequence ID" value="MBU3855537.1"/>
    <property type="molecule type" value="Genomic_DNA"/>
</dbReference>
<keyword evidence="2" id="KW-0808">Transferase</keyword>
<dbReference type="SUPFAM" id="SSF53448">
    <property type="entry name" value="Nucleotide-diphospho-sugar transferases"/>
    <property type="match status" value="1"/>
</dbReference>
<sequence>MKVSVIVPVYKVEKFIEKCAVSLFSQTLQDVEFIFVDDASPDNSIQILRKCIREHPQRESQIKILTHEANKGLPAARNTGLAVAEGEYIFHCDSDDFVEPDMLEQLYDTAKRKNADIVWCDWYLSFEHSERYMRQPCYNTSTEALKAMLAGTMKFNVWNKLTRNRLYKDNGIIFPAGYAMGEDMTMMLLFVHAGSVAYLPHAFYHYVKTNPEAYSREYSKKHLDSIMHNIKIVEEAVHKHFGQALDLEIGCMKLEAKFPFLMSDSSSMYRLWQSTYPEANKYIMRNHYISIRRRLVQWCASKRLWILVRLHELLVNRIIYGLFFK</sequence>
<dbReference type="InterPro" id="IPR001173">
    <property type="entry name" value="Glyco_trans_2-like"/>
</dbReference>
<dbReference type="GO" id="GO:0016758">
    <property type="term" value="F:hexosyltransferase activity"/>
    <property type="evidence" value="ECO:0007669"/>
    <property type="project" value="UniProtKB-ARBA"/>
</dbReference>
<evidence type="ECO:0000313" key="4">
    <source>
        <dbReference type="EMBL" id="MBU3855537.1"/>
    </source>
</evidence>
<evidence type="ECO:0000256" key="2">
    <source>
        <dbReference type="ARBA" id="ARBA00022679"/>
    </source>
</evidence>
<keyword evidence="1" id="KW-0328">Glycosyltransferase</keyword>
<dbReference type="AlphaFoldDB" id="A0A948X0N1"/>
<protein>
    <submittedName>
        <fullName evidence="4">Glycosyltransferase</fullName>
    </submittedName>
</protein>
<dbReference type="Proteomes" id="UP000784286">
    <property type="component" value="Unassembled WGS sequence"/>
</dbReference>
<feature type="domain" description="Glycosyltransferase 2-like" evidence="3">
    <location>
        <begin position="4"/>
        <end position="157"/>
    </location>
</feature>
<name>A0A948X0N1_9BACT</name>
<dbReference type="PANTHER" id="PTHR22916:SF51">
    <property type="entry name" value="GLYCOSYLTRANSFERASE EPSH-RELATED"/>
    <property type="match status" value="1"/>
</dbReference>
<dbReference type="Pfam" id="PF00535">
    <property type="entry name" value="Glycos_transf_2"/>
    <property type="match status" value="1"/>
</dbReference>
<comment type="caution">
    <text evidence="4">The sequence shown here is derived from an EMBL/GenBank/DDBJ whole genome shotgun (WGS) entry which is preliminary data.</text>
</comment>
<reference evidence="4" key="2">
    <citation type="submission" date="2021-04" db="EMBL/GenBank/DDBJ databases">
        <authorList>
            <person name="Gilroy R."/>
        </authorList>
    </citation>
    <scope>NUCLEOTIDE SEQUENCE</scope>
    <source>
        <strain evidence="4">8470</strain>
    </source>
</reference>
<organism evidence="4 5">
    <name type="scientific">Candidatus Phocaeicola excrementipullorum</name>
    <dbReference type="NCBI Taxonomy" id="2838731"/>
    <lineage>
        <taxon>Bacteria</taxon>
        <taxon>Pseudomonadati</taxon>
        <taxon>Bacteroidota</taxon>
        <taxon>Bacteroidia</taxon>
        <taxon>Bacteroidales</taxon>
        <taxon>Bacteroidaceae</taxon>
        <taxon>Phocaeicola</taxon>
    </lineage>
</organism>
<evidence type="ECO:0000256" key="1">
    <source>
        <dbReference type="ARBA" id="ARBA00022676"/>
    </source>
</evidence>
<proteinExistence type="predicted"/>
<dbReference type="InterPro" id="IPR029044">
    <property type="entry name" value="Nucleotide-diphossugar_trans"/>
</dbReference>
<dbReference type="Gene3D" id="3.90.550.10">
    <property type="entry name" value="Spore Coat Polysaccharide Biosynthesis Protein SpsA, Chain A"/>
    <property type="match status" value="1"/>
</dbReference>
<reference evidence="4" key="1">
    <citation type="journal article" date="2021" name="PeerJ">
        <title>Extensive microbial diversity within the chicken gut microbiome revealed by metagenomics and culture.</title>
        <authorList>
            <person name="Gilroy R."/>
            <person name="Ravi A."/>
            <person name="Getino M."/>
            <person name="Pursley I."/>
            <person name="Horton D.L."/>
            <person name="Alikhan N.F."/>
            <person name="Baker D."/>
            <person name="Gharbi K."/>
            <person name="Hall N."/>
            <person name="Watson M."/>
            <person name="Adriaenssens E.M."/>
            <person name="Foster-Nyarko E."/>
            <person name="Jarju S."/>
            <person name="Secka A."/>
            <person name="Antonio M."/>
            <person name="Oren A."/>
            <person name="Chaudhuri R.R."/>
            <person name="La Ragione R."/>
            <person name="Hildebrand F."/>
            <person name="Pallen M.J."/>
        </authorList>
    </citation>
    <scope>NUCLEOTIDE SEQUENCE</scope>
    <source>
        <strain evidence="4">8470</strain>
    </source>
</reference>
<gene>
    <name evidence="4" type="ORF">H9928_03085</name>
</gene>
<dbReference type="PANTHER" id="PTHR22916">
    <property type="entry name" value="GLYCOSYLTRANSFERASE"/>
    <property type="match status" value="1"/>
</dbReference>
<evidence type="ECO:0000259" key="3">
    <source>
        <dbReference type="Pfam" id="PF00535"/>
    </source>
</evidence>
<evidence type="ECO:0000313" key="5">
    <source>
        <dbReference type="Proteomes" id="UP000784286"/>
    </source>
</evidence>
<accession>A0A948X0N1</accession>
<dbReference type="CDD" id="cd00761">
    <property type="entry name" value="Glyco_tranf_GTA_type"/>
    <property type="match status" value="1"/>
</dbReference>